<dbReference type="EMBL" id="MF066362">
    <property type="protein sequence ID" value="AVZ44709.1"/>
    <property type="molecule type" value="mRNA"/>
</dbReference>
<name>A0A2R4SBI0_GRAMO</name>
<dbReference type="GO" id="GO:0005549">
    <property type="term" value="F:odorant binding"/>
    <property type="evidence" value="ECO:0007669"/>
    <property type="project" value="InterPro"/>
</dbReference>
<accession>A0A2R4SBI0</accession>
<evidence type="ECO:0000313" key="3">
    <source>
        <dbReference type="EMBL" id="AVZ44709.1"/>
    </source>
</evidence>
<evidence type="ECO:0000256" key="1">
    <source>
        <dbReference type="SAM" id="MobiDB-lite"/>
    </source>
</evidence>
<protein>
    <submittedName>
        <fullName evidence="3">Odorant binding protein 16</fullName>
    </submittedName>
</protein>
<feature type="compositionally biased region" description="Basic and acidic residues" evidence="1">
    <location>
        <begin position="61"/>
        <end position="72"/>
    </location>
</feature>
<dbReference type="AlphaFoldDB" id="A0A2R4SBI0"/>
<reference evidence="3" key="1">
    <citation type="submission" date="2017-05" db="EMBL/GenBank/DDBJ databases">
        <title>Cloning Expressing and Functional Analysis of Three Odorant Binding Proteins of Oriental Fruit Moth Grapholitha molesta (Busck).</title>
        <authorList>
            <person name="Chen X."/>
        </authorList>
    </citation>
    <scope>NUCLEOTIDE SEQUENCE</scope>
</reference>
<feature type="chain" id="PRO_5015352261" evidence="2">
    <location>
        <begin position="20"/>
        <end position="241"/>
    </location>
</feature>
<sequence>MLGAFIILTFLPVFISCTGDGNIRILEEEIAEALRSCLVPGNASKETRQRRSEEYGYDEQYTDRTPRIDNNSKPETNQYGHERRNTSMREQIHVLNATDFDYGGYGAGNGGEKLVNTVPRPAINGEYNNMTAANRTRRSEPLLNKIDSDQCLSQCVFANLQVVDSRGIPRESELWARIQASVTSQQSRAALHDQTRACFQELQSEAEDNGCSYSNKLERCLMLRISDRKPNASGPQTNGQH</sequence>
<dbReference type="Gene3D" id="1.10.238.20">
    <property type="entry name" value="Pheromone/general odorant binding protein domain"/>
    <property type="match status" value="1"/>
</dbReference>
<feature type="signal peptide" evidence="2">
    <location>
        <begin position="1"/>
        <end position="19"/>
    </location>
</feature>
<feature type="region of interest" description="Disordered" evidence="1">
    <location>
        <begin position="43"/>
        <end position="84"/>
    </location>
</feature>
<dbReference type="SUPFAM" id="SSF47565">
    <property type="entry name" value="Insect pheromone/odorant-binding proteins"/>
    <property type="match status" value="1"/>
</dbReference>
<dbReference type="InterPro" id="IPR036728">
    <property type="entry name" value="PBP_GOBP_sf"/>
</dbReference>
<keyword evidence="2" id="KW-0732">Signal</keyword>
<proteinExistence type="evidence at transcript level"/>
<feature type="compositionally biased region" description="Basic and acidic residues" evidence="1">
    <location>
        <begin position="45"/>
        <end position="54"/>
    </location>
</feature>
<evidence type="ECO:0000256" key="2">
    <source>
        <dbReference type="SAM" id="SignalP"/>
    </source>
</evidence>
<organism evidence="3">
    <name type="scientific">Grapholita molesta</name>
    <name type="common">Oriental fruit moth</name>
    <name type="synonym">Cydia molesta</name>
    <dbReference type="NCBI Taxonomy" id="192188"/>
    <lineage>
        <taxon>Eukaryota</taxon>
        <taxon>Metazoa</taxon>
        <taxon>Ecdysozoa</taxon>
        <taxon>Arthropoda</taxon>
        <taxon>Hexapoda</taxon>
        <taxon>Insecta</taxon>
        <taxon>Pterygota</taxon>
        <taxon>Neoptera</taxon>
        <taxon>Endopterygota</taxon>
        <taxon>Lepidoptera</taxon>
        <taxon>Glossata</taxon>
        <taxon>Ditrysia</taxon>
        <taxon>Tortricoidea</taxon>
        <taxon>Tortricidae</taxon>
        <taxon>Olethreutinae</taxon>
        <taxon>Grapholitini</taxon>
        <taxon>Grapholita</taxon>
    </lineage>
</organism>